<dbReference type="PANTHER" id="PTHR43689:SF8">
    <property type="entry name" value="ALPHA_BETA-HYDROLASES SUPERFAMILY PROTEIN"/>
    <property type="match status" value="1"/>
</dbReference>
<dbReference type="InterPro" id="IPR000073">
    <property type="entry name" value="AB_hydrolase_1"/>
</dbReference>
<accession>A0ABU0TQ95</accession>
<dbReference type="PRINTS" id="PR00111">
    <property type="entry name" value="ABHYDROLASE"/>
</dbReference>
<evidence type="ECO:0000313" key="3">
    <source>
        <dbReference type="Proteomes" id="UP001226691"/>
    </source>
</evidence>
<sequence length="281" mass="31002">MVTYDPALPDPRFVMIGETSIATWVLEPVGAVRGEVVFCHGTPWSRRVWAHVARELGRDYRVFLWDMPGYGESDRDAVATDLRAQAERLVALLKLWGLRRPHVVAHDIGGAVALMAHLLHGTDFTDLFLWDIVTLEPWGSPFFALVAEHAEVFARLPANLHAALVKEYISGALPPRERAGLVDMLASPWLDARGQASFYRQIAGVASSDTRAIADALHATRCAVRIGWGRDDPWLPLGQAYELQAAFPGHAEVIVLDEVGHLAPVVRPAAVVTAVRDWLCR</sequence>
<comment type="caution">
    <text evidence="2">The sequence shown here is derived from an EMBL/GenBank/DDBJ whole genome shotgun (WGS) entry which is preliminary data.</text>
</comment>
<reference evidence="2 3" key="1">
    <citation type="submission" date="2023-07" db="EMBL/GenBank/DDBJ databases">
        <title>Functional and genomic diversity of the sorghum phyllosphere microbiome.</title>
        <authorList>
            <person name="Shade A."/>
        </authorList>
    </citation>
    <scope>NUCLEOTIDE SEQUENCE [LARGE SCALE GENOMIC DNA]</scope>
    <source>
        <strain evidence="2 3">SORGH_AS_1207</strain>
    </source>
</reference>
<dbReference type="Proteomes" id="UP001226691">
    <property type="component" value="Unassembled WGS sequence"/>
</dbReference>
<gene>
    <name evidence="2" type="ORF">QE412_000417</name>
</gene>
<dbReference type="RefSeq" id="WP_307479538.1">
    <property type="nucleotide sequence ID" value="NZ_JAUTBF010000001.1"/>
</dbReference>
<organism evidence="2 3">
    <name type="scientific">Microbacterium trichothecenolyticum</name>
    <name type="common">Aureobacterium trichothecenolyticum</name>
    <dbReference type="NCBI Taxonomy" id="69370"/>
    <lineage>
        <taxon>Bacteria</taxon>
        <taxon>Bacillati</taxon>
        <taxon>Actinomycetota</taxon>
        <taxon>Actinomycetes</taxon>
        <taxon>Micrococcales</taxon>
        <taxon>Microbacteriaceae</taxon>
        <taxon>Microbacterium</taxon>
    </lineage>
</organism>
<dbReference type="SUPFAM" id="SSF53474">
    <property type="entry name" value="alpha/beta-Hydrolases"/>
    <property type="match status" value="1"/>
</dbReference>
<name>A0ABU0TQ95_MICTR</name>
<dbReference type="InterPro" id="IPR029058">
    <property type="entry name" value="AB_hydrolase_fold"/>
</dbReference>
<dbReference type="PANTHER" id="PTHR43689">
    <property type="entry name" value="HYDROLASE"/>
    <property type="match status" value="1"/>
</dbReference>
<evidence type="ECO:0000259" key="1">
    <source>
        <dbReference type="Pfam" id="PF12697"/>
    </source>
</evidence>
<protein>
    <submittedName>
        <fullName evidence="2">Pimeloyl-ACP methyl ester carboxylesterase</fullName>
    </submittedName>
</protein>
<keyword evidence="3" id="KW-1185">Reference proteome</keyword>
<dbReference type="Pfam" id="PF12697">
    <property type="entry name" value="Abhydrolase_6"/>
    <property type="match status" value="1"/>
</dbReference>
<dbReference type="EMBL" id="JAUTBF010000001">
    <property type="protein sequence ID" value="MDQ1121844.1"/>
    <property type="molecule type" value="Genomic_DNA"/>
</dbReference>
<feature type="domain" description="AB hydrolase-1" evidence="1">
    <location>
        <begin position="36"/>
        <end position="273"/>
    </location>
</feature>
<dbReference type="Gene3D" id="3.40.50.1820">
    <property type="entry name" value="alpha/beta hydrolase"/>
    <property type="match status" value="1"/>
</dbReference>
<proteinExistence type="predicted"/>
<evidence type="ECO:0000313" key="2">
    <source>
        <dbReference type="EMBL" id="MDQ1121844.1"/>
    </source>
</evidence>